<dbReference type="EMBL" id="MU274927">
    <property type="protein sequence ID" value="KAI0085910.1"/>
    <property type="molecule type" value="Genomic_DNA"/>
</dbReference>
<accession>A0ACB8TV37</accession>
<comment type="caution">
    <text evidence="1">The sequence shown here is derived from an EMBL/GenBank/DDBJ whole genome shotgun (WGS) entry which is preliminary data.</text>
</comment>
<organism evidence="1 2">
    <name type="scientific">Irpex rosettiformis</name>
    <dbReference type="NCBI Taxonomy" id="378272"/>
    <lineage>
        <taxon>Eukaryota</taxon>
        <taxon>Fungi</taxon>
        <taxon>Dikarya</taxon>
        <taxon>Basidiomycota</taxon>
        <taxon>Agaricomycotina</taxon>
        <taxon>Agaricomycetes</taxon>
        <taxon>Polyporales</taxon>
        <taxon>Irpicaceae</taxon>
        <taxon>Irpex</taxon>
    </lineage>
</organism>
<evidence type="ECO:0000313" key="2">
    <source>
        <dbReference type="Proteomes" id="UP001055072"/>
    </source>
</evidence>
<dbReference type="Proteomes" id="UP001055072">
    <property type="component" value="Unassembled WGS sequence"/>
</dbReference>
<evidence type="ECO:0000313" key="1">
    <source>
        <dbReference type="EMBL" id="KAI0085910.1"/>
    </source>
</evidence>
<keyword evidence="2" id="KW-1185">Reference proteome</keyword>
<proteinExistence type="predicted"/>
<reference evidence="1" key="1">
    <citation type="journal article" date="2021" name="Environ. Microbiol.">
        <title>Gene family expansions and transcriptome signatures uncover fungal adaptations to wood decay.</title>
        <authorList>
            <person name="Hage H."/>
            <person name="Miyauchi S."/>
            <person name="Viragh M."/>
            <person name="Drula E."/>
            <person name="Min B."/>
            <person name="Chaduli D."/>
            <person name="Navarro D."/>
            <person name="Favel A."/>
            <person name="Norest M."/>
            <person name="Lesage-Meessen L."/>
            <person name="Balint B."/>
            <person name="Merenyi Z."/>
            <person name="de Eugenio L."/>
            <person name="Morin E."/>
            <person name="Martinez A.T."/>
            <person name="Baldrian P."/>
            <person name="Stursova M."/>
            <person name="Martinez M.J."/>
            <person name="Novotny C."/>
            <person name="Magnuson J.K."/>
            <person name="Spatafora J.W."/>
            <person name="Maurice S."/>
            <person name="Pangilinan J."/>
            <person name="Andreopoulos W."/>
            <person name="LaButti K."/>
            <person name="Hundley H."/>
            <person name="Na H."/>
            <person name="Kuo A."/>
            <person name="Barry K."/>
            <person name="Lipzen A."/>
            <person name="Henrissat B."/>
            <person name="Riley R."/>
            <person name="Ahrendt S."/>
            <person name="Nagy L.G."/>
            <person name="Grigoriev I.V."/>
            <person name="Martin F."/>
            <person name="Rosso M.N."/>
        </authorList>
    </citation>
    <scope>NUCLEOTIDE SEQUENCE</scope>
    <source>
        <strain evidence="1">CBS 384.51</strain>
    </source>
</reference>
<sequence>MHEGPKSTIYKGEGRGRSGHLATVTTAVSGEERLRDVVRGWWGTLPHLPESIKEKQDNEESRGVMHDDSKERIGDIFGVDVDEKTGECRTRAQSASSPRKSLISIRNYTQDYRPSEMVFVTFGDKALSSIGASMKLEENSVTINYKAEVYHLRLGENGEPSLYAEGSNSSQVMWVRPPRVPVNAGDGQEARESNSQPHAASVTFYPEVRRFLDAIIVALVVWEKRGGWSFSFLR</sequence>
<protein>
    <submittedName>
        <fullName evidence="1">Uncharacterized protein</fullName>
    </submittedName>
</protein>
<name>A0ACB8TV37_9APHY</name>
<gene>
    <name evidence="1" type="ORF">BDY19DRAFT_963608</name>
</gene>